<dbReference type="Gene3D" id="2.120.10.30">
    <property type="entry name" value="TolB, C-terminal domain"/>
    <property type="match status" value="1"/>
</dbReference>
<name>A0A1L9BEC8_9BACT</name>
<evidence type="ECO:0000313" key="1">
    <source>
        <dbReference type="EMBL" id="OJH40601.1"/>
    </source>
</evidence>
<organism evidence="1 2">
    <name type="scientific">Cystobacter ferrugineus</name>
    <dbReference type="NCBI Taxonomy" id="83449"/>
    <lineage>
        <taxon>Bacteria</taxon>
        <taxon>Pseudomonadati</taxon>
        <taxon>Myxococcota</taxon>
        <taxon>Myxococcia</taxon>
        <taxon>Myxococcales</taxon>
        <taxon>Cystobacterineae</taxon>
        <taxon>Archangiaceae</taxon>
        <taxon>Cystobacter</taxon>
    </lineage>
</organism>
<dbReference type="SUPFAM" id="SSF63829">
    <property type="entry name" value="Calcium-dependent phosphotriesterase"/>
    <property type="match status" value="1"/>
</dbReference>
<dbReference type="InterPro" id="IPR011042">
    <property type="entry name" value="6-blade_b-propeller_TolB-like"/>
</dbReference>
<gene>
    <name evidence="1" type="ORF">BON30_15925</name>
</gene>
<dbReference type="Gene3D" id="2.130.10.10">
    <property type="entry name" value="YVTN repeat-like/Quinoprotein amine dehydrogenase"/>
    <property type="match status" value="1"/>
</dbReference>
<proteinExistence type="predicted"/>
<reference evidence="2" key="1">
    <citation type="submission" date="2016-11" db="EMBL/GenBank/DDBJ databases">
        <authorList>
            <person name="Shukria A."/>
            <person name="Stevens D.C."/>
        </authorList>
    </citation>
    <scope>NUCLEOTIDE SEQUENCE [LARGE SCALE GENOMIC DNA]</scope>
    <source>
        <strain evidence="2">Cbfe23</strain>
    </source>
</reference>
<evidence type="ECO:0000313" key="2">
    <source>
        <dbReference type="Proteomes" id="UP000182229"/>
    </source>
</evidence>
<reference evidence="1 2" key="2">
    <citation type="submission" date="2016-12" db="EMBL/GenBank/DDBJ databases">
        <title>Draft Genome Sequence of Cystobacter ferrugineus Strain Cbfe23.</title>
        <authorList>
            <person name="Akbar S."/>
            <person name="Dowd S.E."/>
            <person name="Stevens D.C."/>
        </authorList>
    </citation>
    <scope>NUCLEOTIDE SEQUENCE [LARGE SCALE GENOMIC DNA]</scope>
    <source>
        <strain evidence="1 2">Cbfe23</strain>
    </source>
</reference>
<dbReference type="AlphaFoldDB" id="A0A1L9BEC8"/>
<dbReference type="InterPro" id="IPR015943">
    <property type="entry name" value="WD40/YVTN_repeat-like_dom_sf"/>
</dbReference>
<accession>A0A1L9BEC8</accession>
<protein>
    <recommendedName>
        <fullName evidence="3">Gluconolaconase</fullName>
    </recommendedName>
</protein>
<keyword evidence="2" id="KW-1185">Reference proteome</keyword>
<dbReference type="STRING" id="83449.BON30_15925"/>
<comment type="caution">
    <text evidence="1">The sequence shown here is derived from an EMBL/GenBank/DDBJ whole genome shotgun (WGS) entry which is preliminary data.</text>
</comment>
<evidence type="ECO:0008006" key="3">
    <source>
        <dbReference type="Google" id="ProtNLM"/>
    </source>
</evidence>
<dbReference type="EMBL" id="MPIN01000003">
    <property type="protein sequence ID" value="OJH40601.1"/>
    <property type="molecule type" value="Genomic_DNA"/>
</dbReference>
<sequence>MFGARKGEAPERFQIAVAPLEPGPTARRERIPLPGGLTYPNGIAHTADGTLFVGLVSNGRVLRRTPDGAWTVLFPGSDEVFTVTSLRLDAPRGLLWGTSPDAMNLLRPGGIPGQRTSRLFALDVRTGEVRRLVHVPEGGLGNDIVVAPDGGVYVTDSVRASVLYLPPGAERLETYVSDPRLQAKGAGMAAVGPAGIALAPDGRTLAINTYGPGRLFLVRPGAAGTSPSVTELELPRRLENPDGMYFAPDGRLLLVEGALNSGDGRLLRIDVLGSARGPRPLEVLVSGLESPVNLTVATDGRVWISEARIRDRILRGPEAATPREFWVTALAPMK</sequence>
<dbReference type="Proteomes" id="UP000182229">
    <property type="component" value="Unassembled WGS sequence"/>
</dbReference>